<dbReference type="InterPro" id="IPR008927">
    <property type="entry name" value="6-PGluconate_DH-like_C_sf"/>
</dbReference>
<organism evidence="10 11">
    <name type="scientific">Acinetobacter pragensis</name>
    <dbReference type="NCBI Taxonomy" id="1806892"/>
    <lineage>
        <taxon>Bacteria</taxon>
        <taxon>Pseudomonadati</taxon>
        <taxon>Pseudomonadota</taxon>
        <taxon>Gammaproteobacteria</taxon>
        <taxon>Moraxellales</taxon>
        <taxon>Moraxellaceae</taxon>
        <taxon>Acinetobacter</taxon>
    </lineage>
</organism>
<dbReference type="Pfam" id="PF02558">
    <property type="entry name" value="ApbA"/>
    <property type="match status" value="1"/>
</dbReference>
<dbReference type="Proteomes" id="UP000076276">
    <property type="component" value="Unassembled WGS sequence"/>
</dbReference>
<dbReference type="AlphaFoldDB" id="A0A151Y5S9"/>
<dbReference type="InterPro" id="IPR051402">
    <property type="entry name" value="KPR-Related"/>
</dbReference>
<dbReference type="PANTHER" id="PTHR21708">
    <property type="entry name" value="PROBABLE 2-DEHYDROPANTOATE 2-REDUCTASE"/>
    <property type="match status" value="1"/>
</dbReference>
<evidence type="ECO:0000256" key="7">
    <source>
        <dbReference type="ARBA" id="ARBA00048793"/>
    </source>
</evidence>
<dbReference type="STRING" id="1806892.AZH43_06190"/>
<sequence>MEKNAKIAILGAGAIGCTLAARLILSGCECVSLIARGENYQALSSQGIQLKDLTGEYQLIPYQVVQDIAELEPQDIIFIATKSNALHQVAAFIQPVLHTETVVVPLMNGIPFWYFYQGQSTDDIQAIQCLDENRQLIKHFPLAHLIGAVVFITAKLKGYGKVESDNPYLLILGEPNNQVTKRLEAIQSLFVDTGIELRLTDQIRDQIWTKVIANLSSNPLSVVTGATLKDIYAHPRLHEMALQITQEVRQVAASYGARIAIDPVTFLQLGTDMGNVHTSMWHDYQKKQPLEMAGIAEAVFELAEQFNCPMPVTKHICNLTAYLSEQSLKI</sequence>
<feature type="domain" description="Ketopantoate reductase N-terminal" evidence="8">
    <location>
        <begin position="7"/>
        <end position="175"/>
    </location>
</feature>
<keyword evidence="5" id="KW-0560">Oxidoreductase</keyword>
<evidence type="ECO:0000256" key="4">
    <source>
        <dbReference type="ARBA" id="ARBA00022655"/>
    </source>
</evidence>
<dbReference type="Gene3D" id="3.40.50.720">
    <property type="entry name" value="NAD(P)-binding Rossmann-like Domain"/>
    <property type="match status" value="1"/>
</dbReference>
<dbReference type="EMBL" id="LUAW01000008">
    <property type="protein sequence ID" value="KYQ73349.1"/>
    <property type="molecule type" value="Genomic_DNA"/>
</dbReference>
<evidence type="ECO:0000256" key="2">
    <source>
        <dbReference type="ARBA" id="ARBA00013014"/>
    </source>
</evidence>
<keyword evidence="4" id="KW-0566">Pantothenate biosynthesis</keyword>
<comment type="catalytic activity">
    <reaction evidence="7">
        <text>(R)-pantoate + NADP(+) = 2-dehydropantoate + NADPH + H(+)</text>
        <dbReference type="Rhea" id="RHEA:16233"/>
        <dbReference type="ChEBI" id="CHEBI:11561"/>
        <dbReference type="ChEBI" id="CHEBI:15378"/>
        <dbReference type="ChEBI" id="CHEBI:15980"/>
        <dbReference type="ChEBI" id="CHEBI:57783"/>
        <dbReference type="ChEBI" id="CHEBI:58349"/>
        <dbReference type="EC" id="1.1.1.169"/>
    </reaction>
</comment>
<dbReference type="GO" id="GO:0008677">
    <property type="term" value="F:2-dehydropantoate 2-reductase activity"/>
    <property type="evidence" value="ECO:0007669"/>
    <property type="project" value="UniProtKB-EC"/>
</dbReference>
<evidence type="ECO:0000256" key="1">
    <source>
        <dbReference type="ARBA" id="ARBA00004994"/>
    </source>
</evidence>
<dbReference type="SUPFAM" id="SSF48179">
    <property type="entry name" value="6-phosphogluconate dehydrogenase C-terminal domain-like"/>
    <property type="match status" value="1"/>
</dbReference>
<dbReference type="EC" id="1.1.1.169" evidence="2"/>
<dbReference type="Gene3D" id="1.10.1040.10">
    <property type="entry name" value="N-(1-d-carboxylethyl)-l-norvaline Dehydrogenase, domain 2"/>
    <property type="match status" value="1"/>
</dbReference>
<feature type="domain" description="Ketopantoate reductase C-terminal" evidence="9">
    <location>
        <begin position="203"/>
        <end position="320"/>
    </location>
</feature>
<dbReference type="UniPathway" id="UPA00028">
    <property type="reaction ID" value="UER00004"/>
</dbReference>
<evidence type="ECO:0000256" key="3">
    <source>
        <dbReference type="ARBA" id="ARBA00019465"/>
    </source>
</evidence>
<dbReference type="PROSITE" id="PS51257">
    <property type="entry name" value="PROKAR_LIPOPROTEIN"/>
    <property type="match status" value="1"/>
</dbReference>
<protein>
    <recommendedName>
        <fullName evidence="3">2-dehydropantoate 2-reductase</fullName>
        <ecNumber evidence="2">1.1.1.169</ecNumber>
    </recommendedName>
    <alternativeName>
        <fullName evidence="6">Ketopantoate reductase</fullName>
    </alternativeName>
</protein>
<dbReference type="SUPFAM" id="SSF51735">
    <property type="entry name" value="NAD(P)-binding Rossmann-fold domains"/>
    <property type="match status" value="1"/>
</dbReference>
<dbReference type="NCBIfam" id="NF005089">
    <property type="entry name" value="PRK06522.1-4"/>
    <property type="match status" value="1"/>
</dbReference>
<evidence type="ECO:0000313" key="11">
    <source>
        <dbReference type="Proteomes" id="UP000076276"/>
    </source>
</evidence>
<evidence type="ECO:0000256" key="5">
    <source>
        <dbReference type="ARBA" id="ARBA00023002"/>
    </source>
</evidence>
<dbReference type="PANTHER" id="PTHR21708:SF45">
    <property type="entry name" value="2-DEHYDROPANTOATE 2-REDUCTASE"/>
    <property type="match status" value="1"/>
</dbReference>
<dbReference type="InterPro" id="IPR036291">
    <property type="entry name" value="NAD(P)-bd_dom_sf"/>
</dbReference>
<proteinExistence type="predicted"/>
<gene>
    <name evidence="10" type="ORF">AZH43_06190</name>
</gene>
<dbReference type="GO" id="GO:0015940">
    <property type="term" value="P:pantothenate biosynthetic process"/>
    <property type="evidence" value="ECO:0007669"/>
    <property type="project" value="UniProtKB-UniPathway"/>
</dbReference>
<evidence type="ECO:0000259" key="9">
    <source>
        <dbReference type="Pfam" id="PF08546"/>
    </source>
</evidence>
<reference evidence="10 11" key="1">
    <citation type="submission" date="2016-03" db="EMBL/GenBank/DDBJ databases">
        <title>Acinetobacter genomospecies 28 strain ANC 4149.</title>
        <authorList>
            <person name="Radolfova-Krizova L."/>
            <person name="Nemec A."/>
        </authorList>
    </citation>
    <scope>NUCLEOTIDE SEQUENCE [LARGE SCALE GENOMIC DNA]</scope>
    <source>
        <strain evidence="10 11">ANC 4149</strain>
    </source>
</reference>
<dbReference type="InterPro" id="IPR013752">
    <property type="entry name" value="KPA_reductase"/>
</dbReference>
<accession>A0A151Y5S9</accession>
<evidence type="ECO:0000313" key="10">
    <source>
        <dbReference type="EMBL" id="KYQ73349.1"/>
    </source>
</evidence>
<evidence type="ECO:0000256" key="6">
    <source>
        <dbReference type="ARBA" id="ARBA00032024"/>
    </source>
</evidence>
<dbReference type="GO" id="GO:0005737">
    <property type="term" value="C:cytoplasm"/>
    <property type="evidence" value="ECO:0007669"/>
    <property type="project" value="TreeGrafter"/>
</dbReference>
<name>A0A151Y5S9_9GAMM</name>
<evidence type="ECO:0000259" key="8">
    <source>
        <dbReference type="Pfam" id="PF02558"/>
    </source>
</evidence>
<comment type="caution">
    <text evidence="10">The sequence shown here is derived from an EMBL/GenBank/DDBJ whole genome shotgun (WGS) entry which is preliminary data.</text>
</comment>
<keyword evidence="11" id="KW-1185">Reference proteome</keyword>
<dbReference type="InterPro" id="IPR013332">
    <property type="entry name" value="KPR_N"/>
</dbReference>
<comment type="pathway">
    <text evidence="1">Cofactor biosynthesis; (R)-pantothenate biosynthesis; (R)-pantoate from 3-methyl-2-oxobutanoate: step 2/2.</text>
</comment>
<dbReference type="Pfam" id="PF08546">
    <property type="entry name" value="ApbA_C"/>
    <property type="match status" value="1"/>
</dbReference>
<dbReference type="InterPro" id="IPR013328">
    <property type="entry name" value="6PGD_dom2"/>
</dbReference>
<dbReference type="OrthoDB" id="6530772at2"/>